<dbReference type="SMART" id="SM01061">
    <property type="entry name" value="CAT_RBD"/>
    <property type="match status" value="1"/>
</dbReference>
<dbReference type="Gene3D" id="2.30.24.10">
    <property type="entry name" value="CAT RNA-binding domain"/>
    <property type="match status" value="1"/>
</dbReference>
<dbReference type="GO" id="GO:0006355">
    <property type="term" value="P:regulation of DNA-templated transcription"/>
    <property type="evidence" value="ECO:0007669"/>
    <property type="project" value="InterPro"/>
</dbReference>
<dbReference type="InterPro" id="IPR050661">
    <property type="entry name" value="BglG_antiterminators"/>
</dbReference>
<dbReference type="InterPro" id="IPR036650">
    <property type="entry name" value="CAT_RNA-bd_dom_sf"/>
</dbReference>
<dbReference type="Proteomes" id="UP000199318">
    <property type="component" value="Unassembled WGS sequence"/>
</dbReference>
<dbReference type="Gene3D" id="1.10.1790.10">
    <property type="entry name" value="PRD domain"/>
    <property type="match status" value="2"/>
</dbReference>
<dbReference type="InterPro" id="IPR036634">
    <property type="entry name" value="PRD_sf"/>
</dbReference>
<dbReference type="InterPro" id="IPR004341">
    <property type="entry name" value="CAT_RNA-bd_dom"/>
</dbReference>
<dbReference type="PROSITE" id="PS51372">
    <property type="entry name" value="PRD_2"/>
    <property type="match status" value="2"/>
</dbReference>
<dbReference type="EMBL" id="FOGV01000012">
    <property type="protein sequence ID" value="SES03535.1"/>
    <property type="molecule type" value="Genomic_DNA"/>
</dbReference>
<keyword evidence="4" id="KW-1185">Reference proteome</keyword>
<evidence type="ECO:0000256" key="1">
    <source>
        <dbReference type="ARBA" id="ARBA00022737"/>
    </source>
</evidence>
<protein>
    <submittedName>
        <fullName evidence="3">Transcriptional antiterminator</fullName>
    </submittedName>
</protein>
<dbReference type="AlphaFoldDB" id="A0A1H9U215"/>
<evidence type="ECO:0000313" key="4">
    <source>
        <dbReference type="Proteomes" id="UP000199318"/>
    </source>
</evidence>
<dbReference type="PANTHER" id="PTHR30185:SF16">
    <property type="entry name" value="PROTEIN GLCT"/>
    <property type="match status" value="1"/>
</dbReference>
<comment type="caution">
    <text evidence="3">The sequence shown here is derived from an EMBL/GenBank/DDBJ whole genome shotgun (WGS) entry which is preliminary data.</text>
</comment>
<keyword evidence="1" id="KW-0677">Repeat</keyword>
<feature type="domain" description="PRD" evidence="2">
    <location>
        <begin position="176"/>
        <end position="281"/>
    </location>
</feature>
<proteinExistence type="predicted"/>
<name>A0A1H9U215_9BACI</name>
<gene>
    <name evidence="3" type="ORF">SAMN05444126_11247</name>
</gene>
<dbReference type="GO" id="GO:0003723">
    <property type="term" value="F:RNA binding"/>
    <property type="evidence" value="ECO:0007669"/>
    <property type="project" value="InterPro"/>
</dbReference>
<dbReference type="Pfam" id="PF00874">
    <property type="entry name" value="PRD"/>
    <property type="match status" value="2"/>
</dbReference>
<dbReference type="SUPFAM" id="SSF63520">
    <property type="entry name" value="PTS-regulatory domain, PRD"/>
    <property type="match status" value="2"/>
</dbReference>
<evidence type="ECO:0000259" key="2">
    <source>
        <dbReference type="PROSITE" id="PS51372"/>
    </source>
</evidence>
<dbReference type="STRING" id="1464123.SAMN05444126_11247"/>
<dbReference type="InterPro" id="IPR011608">
    <property type="entry name" value="PRD"/>
</dbReference>
<sequence length="281" mass="32224">MKNEGYKVQKPLNNNVVIAENHAGNEVMFIGKGIGFGMKQGDPFEATSYDKVYSLIDVDEQEKYRHLLAKESEETLLIIHESIANIQDEVGFQLDESVHFALTQHLALALQRTRDATDIQNPFLTETKWLYYDTYQIAERAVAFIADKTGMRLPEAEVGFVTLHIQSSMHRETSSQSQEQEIISRSLAYIEEKLALTINEYNPALRRVVQHLKQMIDDPLPQGDQCAAKEYISVLKEEVPLCYNVTRNIMRMIEKTMDTSLSEWEAVQFILYLKILTDVSN</sequence>
<reference evidence="4" key="1">
    <citation type="submission" date="2016-10" db="EMBL/GenBank/DDBJ databases">
        <authorList>
            <person name="de Groot N.N."/>
        </authorList>
    </citation>
    <scope>NUCLEOTIDE SEQUENCE [LARGE SCALE GENOMIC DNA]</scope>
    <source>
        <strain evidence="4">10nlg</strain>
    </source>
</reference>
<accession>A0A1H9U215</accession>
<evidence type="ECO:0000313" key="3">
    <source>
        <dbReference type="EMBL" id="SES03535.1"/>
    </source>
</evidence>
<dbReference type="SUPFAM" id="SSF50151">
    <property type="entry name" value="SacY-like RNA-binding domain"/>
    <property type="match status" value="1"/>
</dbReference>
<feature type="domain" description="PRD" evidence="2">
    <location>
        <begin position="70"/>
        <end position="175"/>
    </location>
</feature>
<organism evidence="3 4">
    <name type="scientific">Salisediminibacterium halotolerans</name>
    <dbReference type="NCBI Taxonomy" id="517425"/>
    <lineage>
        <taxon>Bacteria</taxon>
        <taxon>Bacillati</taxon>
        <taxon>Bacillota</taxon>
        <taxon>Bacilli</taxon>
        <taxon>Bacillales</taxon>
        <taxon>Bacillaceae</taxon>
        <taxon>Salisediminibacterium</taxon>
    </lineage>
</organism>
<dbReference type="PANTHER" id="PTHR30185">
    <property type="entry name" value="CRYPTIC BETA-GLUCOSIDE BGL OPERON ANTITERMINATOR"/>
    <property type="match status" value="1"/>
</dbReference>
<dbReference type="Pfam" id="PF03123">
    <property type="entry name" value="CAT_RBD"/>
    <property type="match status" value="1"/>
</dbReference>
<dbReference type="RefSeq" id="WP_177169686.1">
    <property type="nucleotide sequence ID" value="NZ_FOGV01000012.1"/>
</dbReference>